<keyword evidence="7 8" id="KW-0472">Membrane</keyword>
<keyword evidence="6 8" id="KW-1133">Transmembrane helix</keyword>
<comment type="caution">
    <text evidence="9">The sequence shown here is derived from an EMBL/GenBank/DDBJ whole genome shotgun (WGS) entry which is preliminary data.</text>
</comment>
<organism evidence="9 10">
    <name type="scientific">Sediminibacterium goheungense</name>
    <dbReference type="NCBI Taxonomy" id="1086393"/>
    <lineage>
        <taxon>Bacteria</taxon>
        <taxon>Pseudomonadati</taxon>
        <taxon>Bacteroidota</taxon>
        <taxon>Chitinophagia</taxon>
        <taxon>Chitinophagales</taxon>
        <taxon>Chitinophagaceae</taxon>
        <taxon>Sediminibacterium</taxon>
    </lineage>
</organism>
<evidence type="ECO:0000256" key="1">
    <source>
        <dbReference type="ARBA" id="ARBA00004651"/>
    </source>
</evidence>
<evidence type="ECO:0000256" key="2">
    <source>
        <dbReference type="ARBA" id="ARBA00009142"/>
    </source>
</evidence>
<feature type="transmembrane region" description="Helical" evidence="8">
    <location>
        <begin position="192"/>
        <end position="220"/>
    </location>
</feature>
<evidence type="ECO:0000256" key="4">
    <source>
        <dbReference type="ARBA" id="ARBA00022475"/>
    </source>
</evidence>
<evidence type="ECO:0000256" key="5">
    <source>
        <dbReference type="ARBA" id="ARBA00022692"/>
    </source>
</evidence>
<feature type="transmembrane region" description="Helical" evidence="8">
    <location>
        <begin position="101"/>
        <end position="118"/>
    </location>
</feature>
<feature type="transmembrane region" description="Helical" evidence="8">
    <location>
        <begin position="71"/>
        <end position="89"/>
    </location>
</feature>
<comment type="subcellular location">
    <subcellularLocation>
        <location evidence="1 8">Cell membrane</location>
        <topology evidence="1 8">Multi-pass membrane protein</topology>
    </subcellularLocation>
</comment>
<evidence type="ECO:0000313" key="10">
    <source>
        <dbReference type="Proteomes" id="UP000295741"/>
    </source>
</evidence>
<evidence type="ECO:0000313" key="9">
    <source>
        <dbReference type="EMBL" id="TDO28111.1"/>
    </source>
</evidence>
<evidence type="ECO:0000256" key="3">
    <source>
        <dbReference type="ARBA" id="ARBA00022448"/>
    </source>
</evidence>
<evidence type="ECO:0000256" key="8">
    <source>
        <dbReference type="RuleBase" id="RU363041"/>
    </source>
</evidence>
<name>A0A4R6J054_9BACT</name>
<evidence type="ECO:0000256" key="6">
    <source>
        <dbReference type="ARBA" id="ARBA00022989"/>
    </source>
</evidence>
<feature type="transmembrane region" description="Helical" evidence="8">
    <location>
        <begin position="139"/>
        <end position="172"/>
    </location>
</feature>
<keyword evidence="4 8" id="KW-1003">Cell membrane</keyword>
<dbReference type="Proteomes" id="UP000295741">
    <property type="component" value="Unassembled WGS sequence"/>
</dbReference>
<accession>A0A4R6J054</accession>
<dbReference type="Pfam" id="PF01925">
    <property type="entry name" value="TauE"/>
    <property type="match status" value="1"/>
</dbReference>
<evidence type="ECO:0000256" key="7">
    <source>
        <dbReference type="ARBA" id="ARBA00023136"/>
    </source>
</evidence>
<dbReference type="GO" id="GO:0005886">
    <property type="term" value="C:plasma membrane"/>
    <property type="evidence" value="ECO:0007669"/>
    <property type="project" value="UniProtKB-SubCell"/>
</dbReference>
<dbReference type="PANTHER" id="PTHR30269">
    <property type="entry name" value="TRANSMEMBRANE PROTEIN YFCA"/>
    <property type="match status" value="1"/>
</dbReference>
<keyword evidence="5 8" id="KW-0812">Transmembrane</keyword>
<protein>
    <recommendedName>
        <fullName evidence="8">Probable membrane transporter protein</fullName>
    </recommendedName>
</protein>
<proteinExistence type="inferred from homology"/>
<dbReference type="AlphaFoldDB" id="A0A4R6J054"/>
<dbReference type="EMBL" id="SNWP01000010">
    <property type="protein sequence ID" value="TDO28111.1"/>
    <property type="molecule type" value="Genomic_DNA"/>
</dbReference>
<sequence length="255" mass="27391">MDIVTIILLCIAAFSAGFVDAIVGGGGLIQTPAALVLLPDMPVSTVIGSLKIPSFSGTFFAARQYLKRVQMNWSLTAMMCITAFLAAFAGSELLTIVSNRFMKPVIFIVLILVAIYTYSKKNFGQQVIKQHSAKKTIGLSLIISLIIGFYDGFIGPGAGSFLVLAFIAILGFDFMQASAHAKMVNLSTNLGSIVLFLLKGSILWSVALPMAISNAIGGILGARLALQKGNRFIRIFFLLVVTATLLRFGYDVFFS</sequence>
<dbReference type="RefSeq" id="WP_133472676.1">
    <property type="nucleotide sequence ID" value="NZ_SNWP01000010.1"/>
</dbReference>
<keyword evidence="3" id="KW-0813">Transport</keyword>
<gene>
    <name evidence="9" type="ORF">BC659_0171</name>
</gene>
<dbReference type="OrthoDB" id="554695at2"/>
<dbReference type="InterPro" id="IPR052017">
    <property type="entry name" value="TSUP"/>
</dbReference>
<dbReference type="InterPro" id="IPR002781">
    <property type="entry name" value="TM_pro_TauE-like"/>
</dbReference>
<keyword evidence="10" id="KW-1185">Reference proteome</keyword>
<comment type="similarity">
    <text evidence="2 8">Belongs to the 4-toluene sulfonate uptake permease (TSUP) (TC 2.A.102) family.</text>
</comment>
<feature type="transmembrane region" description="Helical" evidence="8">
    <location>
        <begin position="232"/>
        <end position="250"/>
    </location>
</feature>
<reference evidence="9 10" key="1">
    <citation type="submission" date="2019-03" db="EMBL/GenBank/DDBJ databases">
        <title>Genomic Encyclopedia of Archaeal and Bacterial Type Strains, Phase II (KMG-II): from individual species to whole genera.</title>
        <authorList>
            <person name="Goeker M."/>
        </authorList>
    </citation>
    <scope>NUCLEOTIDE SEQUENCE [LARGE SCALE GENOMIC DNA]</scope>
    <source>
        <strain evidence="9 10">DSM 28323</strain>
    </source>
</reference>
<dbReference type="PANTHER" id="PTHR30269:SF0">
    <property type="entry name" value="MEMBRANE TRANSPORTER PROTEIN YFCA-RELATED"/>
    <property type="match status" value="1"/>
</dbReference>